<comment type="caution">
    <text evidence="2">The sequence shown here is derived from an EMBL/GenBank/DDBJ whole genome shotgun (WGS) entry which is preliminary data.</text>
</comment>
<dbReference type="InterPro" id="IPR005302">
    <property type="entry name" value="MoCF_Sase_C"/>
</dbReference>
<dbReference type="EMBL" id="BMPP01000004">
    <property type="protein sequence ID" value="GGK19462.1"/>
    <property type="molecule type" value="Genomic_DNA"/>
</dbReference>
<organism evidence="2 3">
    <name type="scientific">Deinococcus malanensis</name>
    <dbReference type="NCBI Taxonomy" id="1706855"/>
    <lineage>
        <taxon>Bacteria</taxon>
        <taxon>Thermotogati</taxon>
        <taxon>Deinococcota</taxon>
        <taxon>Deinococci</taxon>
        <taxon>Deinococcales</taxon>
        <taxon>Deinococcaceae</taxon>
        <taxon>Deinococcus</taxon>
    </lineage>
</organism>
<dbReference type="Gene3D" id="2.40.33.20">
    <property type="entry name" value="PK beta-barrel domain-like"/>
    <property type="match status" value="1"/>
</dbReference>
<reference evidence="3" key="1">
    <citation type="journal article" date="2019" name="Int. J. Syst. Evol. Microbiol.">
        <title>The Global Catalogue of Microorganisms (GCM) 10K type strain sequencing project: providing services to taxonomists for standard genome sequencing and annotation.</title>
        <authorList>
            <consortium name="The Broad Institute Genomics Platform"/>
            <consortium name="The Broad Institute Genome Sequencing Center for Infectious Disease"/>
            <person name="Wu L."/>
            <person name="Ma J."/>
        </authorList>
    </citation>
    <scope>NUCLEOTIDE SEQUENCE [LARGE SCALE GENOMIC DNA]</scope>
    <source>
        <strain evidence="3">JCM 30331</strain>
    </source>
</reference>
<dbReference type="Proteomes" id="UP000647587">
    <property type="component" value="Unassembled WGS sequence"/>
</dbReference>
<protein>
    <submittedName>
        <fullName evidence="2">Molybdenum cofactor biosysynthesis protein</fullName>
    </submittedName>
</protein>
<gene>
    <name evidence="2" type="ORF">GCM10008955_11140</name>
</gene>
<dbReference type="RefSeq" id="WP_229780653.1">
    <property type="nucleotide sequence ID" value="NZ_BMPP01000004.1"/>
</dbReference>
<name>A0ABQ2EPL6_9DEIO</name>
<evidence type="ECO:0000313" key="2">
    <source>
        <dbReference type="EMBL" id="GGK19462.1"/>
    </source>
</evidence>
<evidence type="ECO:0000313" key="3">
    <source>
        <dbReference type="Proteomes" id="UP000647587"/>
    </source>
</evidence>
<feature type="domain" description="MOSC" evidence="1">
    <location>
        <begin position="31"/>
        <end position="170"/>
    </location>
</feature>
<evidence type="ECO:0000259" key="1">
    <source>
        <dbReference type="PROSITE" id="PS51340"/>
    </source>
</evidence>
<keyword evidence="3" id="KW-1185">Reference proteome</keyword>
<accession>A0ABQ2EPL6</accession>
<dbReference type="Pfam" id="PF03473">
    <property type="entry name" value="MOSC"/>
    <property type="match status" value="1"/>
</dbReference>
<proteinExistence type="predicted"/>
<dbReference type="PROSITE" id="PS51340">
    <property type="entry name" value="MOSC"/>
    <property type="match status" value="1"/>
</dbReference>
<dbReference type="PANTHER" id="PTHR30212">
    <property type="entry name" value="PROTEIN YIIM"/>
    <property type="match status" value="1"/>
</dbReference>
<dbReference type="SUPFAM" id="SSF50800">
    <property type="entry name" value="PK beta-barrel domain-like"/>
    <property type="match status" value="1"/>
</dbReference>
<dbReference type="PANTHER" id="PTHR30212:SF2">
    <property type="entry name" value="PROTEIN YIIM"/>
    <property type="match status" value="1"/>
</dbReference>
<dbReference type="InterPro" id="IPR052353">
    <property type="entry name" value="Benzoxazolinone_Detox_Enz"/>
</dbReference>
<dbReference type="InterPro" id="IPR011037">
    <property type="entry name" value="Pyrv_Knase-like_insert_dom_sf"/>
</dbReference>
<sequence length="221" mass="24343">MTSMKVISVNVGQPTALQVGNRTKVTGIVKHAVPGRVRFTPAGLEGDRVMDRQHHGGADQAVYVYTREDYDVWAERMGAEQVPGTFGENLVVSGLESARMRVGDRLELRGPEAEVVVLEVTAPRIPCGTLGAHMGDAGFVKRFARERRPGFYARVLAGGTVGRGDTVMYLPGDPLAPTVGDLFDMVYDKVPEAERLNAFLTYPVAERFRENIEERLAELRR</sequence>